<sequence>MKAMILEEQGGVENFSVASVKIPAISADEVLVKVKALSINPADVILRVNKNVSWVFGGEKPMILGWDISGVVVGVGRNVERFAIGDAVFGAVRHPGHGKAYAEYVAAPADHLAHKPENLSHSEAAASTLAALTALQPVQKVGIKEGSRVFITAAGGGVGHFAIQIAKYYGAHVVALASESKREFVLGLGADEFINYEKERFEDKVSGMDLAIDSVRTPGHVLRSLAVLRKGGVLISLWSGISAQEEKAAKQLGVTAFYNAVQSSGKDMEFLAGLLESRTVVPYISKTYGFLEIPQAHLEIETGQTKGKIIVEM</sequence>
<protein>
    <submittedName>
        <fullName evidence="2">NADP-dependent oxidoreductase</fullName>
    </submittedName>
</protein>
<dbReference type="Gene3D" id="3.90.180.10">
    <property type="entry name" value="Medium-chain alcohol dehydrogenases, catalytic domain"/>
    <property type="match status" value="1"/>
</dbReference>
<dbReference type="EMBL" id="JACBJI010000001">
    <property type="protein sequence ID" value="NYA69651.1"/>
    <property type="molecule type" value="Genomic_DNA"/>
</dbReference>
<evidence type="ECO:0000313" key="3">
    <source>
        <dbReference type="Proteomes" id="UP000535020"/>
    </source>
</evidence>
<dbReference type="PANTHER" id="PTHR11695:SF648">
    <property type="entry name" value="ZINC-BINDING OXIDOREDUCTASE"/>
    <property type="match status" value="1"/>
</dbReference>
<dbReference type="SUPFAM" id="SSF51735">
    <property type="entry name" value="NAD(P)-binding Rossmann-fold domains"/>
    <property type="match status" value="1"/>
</dbReference>
<gene>
    <name evidence="2" type="ORF">HZF10_01870</name>
</gene>
<organism evidence="2 3">
    <name type="scientific">Flavobacterium agri</name>
    <dbReference type="NCBI Taxonomy" id="2743471"/>
    <lineage>
        <taxon>Bacteria</taxon>
        <taxon>Pseudomonadati</taxon>
        <taxon>Bacteroidota</taxon>
        <taxon>Flavobacteriia</taxon>
        <taxon>Flavobacteriales</taxon>
        <taxon>Flavobacteriaceae</taxon>
        <taxon>Flavobacterium</taxon>
    </lineage>
</organism>
<proteinExistence type="predicted"/>
<dbReference type="Gene3D" id="3.40.50.720">
    <property type="entry name" value="NAD(P)-binding Rossmann-like Domain"/>
    <property type="match status" value="1"/>
</dbReference>
<dbReference type="SUPFAM" id="SSF50129">
    <property type="entry name" value="GroES-like"/>
    <property type="match status" value="1"/>
</dbReference>
<dbReference type="Proteomes" id="UP000535020">
    <property type="component" value="Unassembled WGS sequence"/>
</dbReference>
<dbReference type="InterPro" id="IPR036291">
    <property type="entry name" value="NAD(P)-bd_dom_sf"/>
</dbReference>
<dbReference type="Pfam" id="PF13602">
    <property type="entry name" value="ADH_zinc_N_2"/>
    <property type="match status" value="1"/>
</dbReference>
<comment type="caution">
    <text evidence="2">The sequence shown here is derived from an EMBL/GenBank/DDBJ whole genome shotgun (WGS) entry which is preliminary data.</text>
</comment>
<dbReference type="SMART" id="SM00829">
    <property type="entry name" value="PKS_ER"/>
    <property type="match status" value="1"/>
</dbReference>
<evidence type="ECO:0000259" key="1">
    <source>
        <dbReference type="SMART" id="SM00829"/>
    </source>
</evidence>
<reference evidence="2 3" key="1">
    <citation type="submission" date="2020-07" db="EMBL/GenBank/DDBJ databases">
        <authorList>
            <person name="Sun Q."/>
        </authorList>
    </citation>
    <scope>NUCLEOTIDE SEQUENCE [LARGE SCALE GENOMIC DNA]</scope>
    <source>
        <strain evidence="2 3">MAH-1</strain>
    </source>
</reference>
<evidence type="ECO:0000313" key="2">
    <source>
        <dbReference type="EMBL" id="NYA69651.1"/>
    </source>
</evidence>
<dbReference type="PANTHER" id="PTHR11695">
    <property type="entry name" value="ALCOHOL DEHYDROGENASE RELATED"/>
    <property type="match status" value="1"/>
</dbReference>
<name>A0A7Y8XZL9_9FLAO</name>
<dbReference type="AlphaFoldDB" id="A0A7Y8XZL9"/>
<dbReference type="InterPro" id="IPR020843">
    <property type="entry name" value="ER"/>
</dbReference>
<dbReference type="GO" id="GO:0016491">
    <property type="term" value="F:oxidoreductase activity"/>
    <property type="evidence" value="ECO:0007669"/>
    <property type="project" value="InterPro"/>
</dbReference>
<dbReference type="CDD" id="cd05289">
    <property type="entry name" value="MDR_like_2"/>
    <property type="match status" value="1"/>
</dbReference>
<dbReference type="InterPro" id="IPR011032">
    <property type="entry name" value="GroES-like_sf"/>
</dbReference>
<dbReference type="InterPro" id="IPR050700">
    <property type="entry name" value="YIM1/Zinc_Alcohol_DH_Fams"/>
</dbReference>
<accession>A0A7Y8XZL9</accession>
<dbReference type="Pfam" id="PF08240">
    <property type="entry name" value="ADH_N"/>
    <property type="match status" value="1"/>
</dbReference>
<feature type="domain" description="Enoyl reductase (ER)" evidence="1">
    <location>
        <begin position="10"/>
        <end position="311"/>
    </location>
</feature>
<dbReference type="InterPro" id="IPR013154">
    <property type="entry name" value="ADH-like_N"/>
</dbReference>
<keyword evidence="3" id="KW-1185">Reference proteome</keyword>